<dbReference type="InterPro" id="IPR015943">
    <property type="entry name" value="WD40/YVTN_repeat-like_dom_sf"/>
</dbReference>
<proteinExistence type="predicted"/>
<keyword evidence="1" id="KW-0472">Membrane</keyword>
<dbReference type="Gene3D" id="3.30.565.10">
    <property type="entry name" value="Histidine kinase-like ATPase, C-terminal domain"/>
    <property type="match status" value="1"/>
</dbReference>
<dbReference type="SUPFAM" id="SSF63829">
    <property type="entry name" value="Calcium-dependent phosphotriesterase"/>
    <property type="match status" value="1"/>
</dbReference>
<evidence type="ECO:0000259" key="2">
    <source>
        <dbReference type="Pfam" id="PF06580"/>
    </source>
</evidence>
<dbReference type="Gene3D" id="2.130.10.10">
    <property type="entry name" value="YVTN repeat-like/Quinoprotein amine dehydrogenase"/>
    <property type="match status" value="3"/>
</dbReference>
<dbReference type="AlphaFoldDB" id="A0A644TXY7"/>
<evidence type="ECO:0000259" key="3">
    <source>
        <dbReference type="Pfam" id="PF07495"/>
    </source>
</evidence>
<protein>
    <recommendedName>
        <fullName evidence="5">Signal transduction histidine kinase internal region domain-containing protein</fullName>
    </recommendedName>
</protein>
<feature type="domain" description="Two component regulator three Y" evidence="3">
    <location>
        <begin position="675"/>
        <end position="737"/>
    </location>
</feature>
<dbReference type="InterPro" id="IPR036890">
    <property type="entry name" value="HATPase_C_sf"/>
</dbReference>
<reference evidence="4" key="1">
    <citation type="submission" date="2019-08" db="EMBL/GenBank/DDBJ databases">
        <authorList>
            <person name="Kucharzyk K."/>
            <person name="Murdoch R.W."/>
            <person name="Higgins S."/>
            <person name="Loffler F."/>
        </authorList>
    </citation>
    <scope>NUCLEOTIDE SEQUENCE</scope>
</reference>
<evidence type="ECO:0000256" key="1">
    <source>
        <dbReference type="SAM" id="Phobius"/>
    </source>
</evidence>
<dbReference type="Gene3D" id="2.60.40.10">
    <property type="entry name" value="Immunoglobulins"/>
    <property type="match status" value="1"/>
</dbReference>
<keyword evidence="1" id="KW-1133">Transmembrane helix</keyword>
<evidence type="ECO:0000313" key="4">
    <source>
        <dbReference type="EMBL" id="MPL71856.1"/>
    </source>
</evidence>
<feature type="domain" description="Signal transduction histidine kinase internal region" evidence="2">
    <location>
        <begin position="784"/>
        <end position="862"/>
    </location>
</feature>
<dbReference type="PANTHER" id="PTHR34220:SF7">
    <property type="entry name" value="SENSOR HISTIDINE KINASE YPDA"/>
    <property type="match status" value="1"/>
</dbReference>
<dbReference type="InterPro" id="IPR010559">
    <property type="entry name" value="Sig_transdc_His_kin_internal"/>
</dbReference>
<dbReference type="SUPFAM" id="SSF50998">
    <property type="entry name" value="Quinoprotein alcohol dehydrogenase-like"/>
    <property type="match status" value="1"/>
</dbReference>
<accession>A0A644TXY7</accession>
<dbReference type="InterPro" id="IPR011047">
    <property type="entry name" value="Quinoprotein_ADH-like_sf"/>
</dbReference>
<organism evidence="4">
    <name type="scientific">bioreactor metagenome</name>
    <dbReference type="NCBI Taxonomy" id="1076179"/>
    <lineage>
        <taxon>unclassified sequences</taxon>
        <taxon>metagenomes</taxon>
        <taxon>ecological metagenomes</taxon>
    </lineage>
</organism>
<dbReference type="EMBL" id="VSSQ01000062">
    <property type="protein sequence ID" value="MPL71856.1"/>
    <property type="molecule type" value="Genomic_DNA"/>
</dbReference>
<dbReference type="InterPro" id="IPR011110">
    <property type="entry name" value="Reg_prop"/>
</dbReference>
<dbReference type="GO" id="GO:0000155">
    <property type="term" value="F:phosphorelay sensor kinase activity"/>
    <property type="evidence" value="ECO:0007669"/>
    <property type="project" value="InterPro"/>
</dbReference>
<dbReference type="InterPro" id="IPR013783">
    <property type="entry name" value="Ig-like_fold"/>
</dbReference>
<keyword evidence="1" id="KW-0812">Transmembrane</keyword>
<dbReference type="PANTHER" id="PTHR34220">
    <property type="entry name" value="SENSOR HISTIDINE KINASE YPDA"/>
    <property type="match status" value="1"/>
</dbReference>
<dbReference type="Pfam" id="PF07495">
    <property type="entry name" value="Y_Y_Y"/>
    <property type="match status" value="1"/>
</dbReference>
<comment type="caution">
    <text evidence="4">The sequence shown here is derived from an EMBL/GenBank/DDBJ whole genome shotgun (WGS) entry which is preliminary data.</text>
</comment>
<dbReference type="Pfam" id="PF07494">
    <property type="entry name" value="Reg_prop"/>
    <property type="match status" value="2"/>
</dbReference>
<sequence>MRVIRLVFLLLIFLVTIQVAGQSPVFRHYRVDDGLPSSEVYHVFQDSKGYIWLATNMGVSRFDGREFRNYDVQDGLPENTVFEIYEDEAGRVWFVGFPFQLAYYENDTIYRYKYNDVIRQNISRYAIPVKNSFHIDSEFNLKVGLMYSGLITIDKDGIFKNLHLTFGNSKSAHLYVFDDRVLVSQGDTMTLYNITIHEHNCASSYFFENKYKQFFHRQLMAIVDKKSRIFFTQNNFLASFSKDCTPVYHFMSSRVFGLNTDHENNLWVSMDKNGALCYHDGDFKSGPVYHFLEGISVSSVLQDTEGGFWFSTLDDGLFYMASNDFISYTSSDGLSNDVINKIACSMDRVYIGTNDQYVNILVNGEVQPVKISETINDRIRALYPDKDGNLWIGTNEFLYSMSNRLDVERYVNNKGIDLHLSGSKSSGSIFSIKTITGSSDGGLWIGESVGLTKFKVGKILYSSFHTDSIGIRPEAILEIEGARILIGTIQGLWIKDHEGIREYNPDNALFRNRITDIVQCAGDKRTIIGTKGSGVIVLNGDSIFHLTKNHGLSSNSVTSLLITGNLLWVATNNGLNLLDLEKIGTEEMRIKIFTKQYGLISNEINQIAGNQNFIYIATNEGLTVFNRKNFKPVTVPPPIYINTFSVMKRDTALKPGYFLRHSQNFISIKFTGISFRDAGNMIYKYRLIGLGENWISTSNSQVEYAFLPPGKYQFEVIAVNSDGLQSSRPATINFVILPPFWKTWWFITLIVLAASVLAFLFYSYRVNQIRRETILRNDISWYRQQSLARQMDPHFVFNTLNSIQSYIIKNDRLSSSQYLSKFSRLMRLMLNNSQKHAVPLNDEVSALSIYLELESIRFQEKFDFHLNIDPVIEPEVCYIPAFLIQPFIENSIWHGIMGIDRPGYIHVDLKLNETGNQIICTVEDNGKGRVQSMAEKTLNDKNRKSLGISIVESRLSLLNSLYGIEMNIIYTDLYDKEGKPAGTRVRINLPIIL</sequence>
<evidence type="ECO:0008006" key="5">
    <source>
        <dbReference type="Google" id="ProtNLM"/>
    </source>
</evidence>
<dbReference type="InterPro" id="IPR011123">
    <property type="entry name" value="Y_Y_Y"/>
</dbReference>
<dbReference type="GO" id="GO:0016020">
    <property type="term" value="C:membrane"/>
    <property type="evidence" value="ECO:0007669"/>
    <property type="project" value="InterPro"/>
</dbReference>
<feature type="transmembrane region" description="Helical" evidence="1">
    <location>
        <begin position="744"/>
        <end position="764"/>
    </location>
</feature>
<dbReference type="InterPro" id="IPR050640">
    <property type="entry name" value="Bact_2-comp_sensor_kinase"/>
</dbReference>
<name>A0A644TXY7_9ZZZZ</name>
<dbReference type="SUPFAM" id="SSF55874">
    <property type="entry name" value="ATPase domain of HSP90 chaperone/DNA topoisomerase II/histidine kinase"/>
    <property type="match status" value="1"/>
</dbReference>
<dbReference type="Pfam" id="PF06580">
    <property type="entry name" value="His_kinase"/>
    <property type="match status" value="1"/>
</dbReference>
<gene>
    <name evidence="4" type="ORF">SDC9_17634</name>
</gene>